<dbReference type="EMBL" id="JBELOE010000116">
    <property type="protein sequence ID" value="MER2491397.1"/>
    <property type="molecule type" value="Genomic_DNA"/>
</dbReference>
<organism evidence="1 2">
    <name type="scientific">Catenovulum sediminis</name>
    <dbReference type="NCBI Taxonomy" id="1740262"/>
    <lineage>
        <taxon>Bacteria</taxon>
        <taxon>Pseudomonadati</taxon>
        <taxon>Pseudomonadota</taxon>
        <taxon>Gammaproteobacteria</taxon>
        <taxon>Alteromonadales</taxon>
        <taxon>Alteromonadaceae</taxon>
        <taxon>Catenovulum</taxon>
    </lineage>
</organism>
<dbReference type="RefSeq" id="WP_143871639.1">
    <property type="nucleotide sequence ID" value="NZ_CP041660.1"/>
</dbReference>
<protein>
    <submittedName>
        <fullName evidence="1">DUF3010 family protein</fullName>
    </submittedName>
</protein>
<evidence type="ECO:0000313" key="2">
    <source>
        <dbReference type="Proteomes" id="UP001467690"/>
    </source>
</evidence>
<keyword evidence="2" id="KW-1185">Reference proteome</keyword>
<dbReference type="InterPro" id="IPR021378">
    <property type="entry name" value="DUF3010"/>
</dbReference>
<comment type="caution">
    <text evidence="1">The sequence shown here is derived from an EMBL/GenBank/DDBJ whole genome shotgun (WGS) entry which is preliminary data.</text>
</comment>
<reference evidence="1 2" key="1">
    <citation type="submission" date="2024-06" db="EMBL/GenBank/DDBJ databases">
        <authorList>
            <person name="Chen R.Y."/>
        </authorList>
    </citation>
    <scope>NUCLEOTIDE SEQUENCE [LARGE SCALE GENOMIC DNA]</scope>
    <source>
        <strain evidence="1 2">D2</strain>
    </source>
</reference>
<sequence>MRACGVEIKSNEAIICLLSMENGLFDIPDCRSQKFLLKNAASGEELQEFQFAFKKLMEDYQIQNVVIKERPMKGKFAGSCAGFKIEAAIQLIDGLSVELQNNTLEKALLKKNPLAVDFKSTGLKVFQQTAFTTAYCYLLKEHYGVPQAD</sequence>
<accession>A0ABV1RF48</accession>
<dbReference type="Pfam" id="PF11215">
    <property type="entry name" value="DUF3010"/>
    <property type="match status" value="1"/>
</dbReference>
<gene>
    <name evidence="1" type="ORF">ABS311_05830</name>
</gene>
<proteinExistence type="predicted"/>
<evidence type="ECO:0000313" key="1">
    <source>
        <dbReference type="EMBL" id="MER2491397.1"/>
    </source>
</evidence>
<dbReference type="Proteomes" id="UP001467690">
    <property type="component" value="Unassembled WGS sequence"/>
</dbReference>
<name>A0ABV1RF48_9ALTE</name>